<dbReference type="NCBIfam" id="NF042413">
    <property type="entry name" value="NGO_0222_fam"/>
    <property type="match status" value="1"/>
</dbReference>
<evidence type="ECO:0000313" key="3">
    <source>
        <dbReference type="Proteomes" id="UP000248598"/>
    </source>
</evidence>
<sequence>MTRRQSFLILTVLFSLLFIALIGAGSYLLSIQSKQYGIAAFLFAFGAAFGQIACLALYVRQMARDKAAQIAQNQQQPSK</sequence>
<accession>A0AAX2J6M1</accession>
<organism evidence="2 3">
    <name type="scientific">Kingella kingae</name>
    <dbReference type="NCBI Taxonomy" id="504"/>
    <lineage>
        <taxon>Bacteria</taxon>
        <taxon>Pseudomonadati</taxon>
        <taxon>Pseudomonadota</taxon>
        <taxon>Betaproteobacteria</taxon>
        <taxon>Neisseriales</taxon>
        <taxon>Neisseriaceae</taxon>
        <taxon>Kingella</taxon>
    </lineage>
</organism>
<dbReference type="InterPro" id="IPR049967">
    <property type="entry name" value="NGO_0222-like"/>
</dbReference>
<protein>
    <submittedName>
        <fullName evidence="2">Uncharacterized protein</fullName>
    </submittedName>
</protein>
<feature type="transmembrane region" description="Helical" evidence="1">
    <location>
        <begin position="7"/>
        <end position="30"/>
    </location>
</feature>
<feature type="transmembrane region" description="Helical" evidence="1">
    <location>
        <begin position="36"/>
        <end position="59"/>
    </location>
</feature>
<dbReference type="GeneID" id="93263162"/>
<dbReference type="EMBL" id="LS483426">
    <property type="protein sequence ID" value="SQH25684.1"/>
    <property type="molecule type" value="Genomic_DNA"/>
</dbReference>
<dbReference type="RefSeq" id="WP_003787856.1">
    <property type="nucleotide sequence ID" value="NZ_CP050135.1"/>
</dbReference>
<keyword evidence="1" id="KW-0812">Transmembrane</keyword>
<name>A0AAX2J6M1_KINKI</name>
<evidence type="ECO:0000256" key="1">
    <source>
        <dbReference type="SAM" id="Phobius"/>
    </source>
</evidence>
<dbReference type="KEGG" id="kki:KKKWG1_1870"/>
<keyword evidence="1" id="KW-1133">Transmembrane helix</keyword>
<evidence type="ECO:0000313" key="2">
    <source>
        <dbReference type="EMBL" id="SQH25684.1"/>
    </source>
</evidence>
<keyword evidence="1" id="KW-0472">Membrane</keyword>
<dbReference type="AlphaFoldDB" id="A0AAX2J6M1"/>
<proteinExistence type="predicted"/>
<gene>
    <name evidence="2" type="ORF">NCTC10529_01897</name>
</gene>
<reference evidence="2 3" key="1">
    <citation type="submission" date="2018-06" db="EMBL/GenBank/DDBJ databases">
        <authorList>
            <consortium name="Pathogen Informatics"/>
            <person name="Doyle S."/>
        </authorList>
    </citation>
    <scope>NUCLEOTIDE SEQUENCE [LARGE SCALE GENOMIC DNA]</scope>
    <source>
        <strain evidence="2 3">NCTC10529</strain>
    </source>
</reference>
<dbReference type="Proteomes" id="UP000248598">
    <property type="component" value="Chromosome 1"/>
</dbReference>